<dbReference type="PROSITE" id="PS50043">
    <property type="entry name" value="HTH_LUXR_2"/>
    <property type="match status" value="1"/>
</dbReference>
<reference evidence="3 4" key="1">
    <citation type="submission" date="2023-07" db="EMBL/GenBank/DDBJ databases">
        <title>Sequencing the genomes of 1000 actinobacteria strains.</title>
        <authorList>
            <person name="Klenk H.-P."/>
        </authorList>
    </citation>
    <scope>NUCLEOTIDE SEQUENCE [LARGE SCALE GENOMIC DNA]</scope>
    <source>
        <strain evidence="3 4">DSM 14785</strain>
    </source>
</reference>
<organism evidence="3 4">
    <name type="scientific">Cellulomonas iranensis</name>
    <dbReference type="NCBI Taxonomy" id="76862"/>
    <lineage>
        <taxon>Bacteria</taxon>
        <taxon>Bacillati</taxon>
        <taxon>Actinomycetota</taxon>
        <taxon>Actinomycetes</taxon>
        <taxon>Micrococcales</taxon>
        <taxon>Cellulomonadaceae</taxon>
        <taxon>Cellulomonas</taxon>
    </lineage>
</organism>
<protein>
    <submittedName>
        <fullName evidence="3">LuxR family maltose regulon positive regulatory protein</fullName>
    </submittedName>
</protein>
<evidence type="ECO:0000256" key="1">
    <source>
        <dbReference type="SAM" id="MobiDB-lite"/>
    </source>
</evidence>
<keyword evidence="4" id="KW-1185">Reference proteome</keyword>
<dbReference type="CDD" id="cd06170">
    <property type="entry name" value="LuxR_C_like"/>
    <property type="match status" value="1"/>
</dbReference>
<dbReference type="Pfam" id="PF25873">
    <property type="entry name" value="WHD_MalT"/>
    <property type="match status" value="1"/>
</dbReference>
<evidence type="ECO:0000259" key="2">
    <source>
        <dbReference type="PROSITE" id="PS50043"/>
    </source>
</evidence>
<dbReference type="RefSeq" id="WP_070319168.1">
    <property type="nucleotide sequence ID" value="NZ_JAUSVM010000001.1"/>
</dbReference>
<dbReference type="InterPro" id="IPR059106">
    <property type="entry name" value="WHD_MalT"/>
</dbReference>
<feature type="domain" description="HTH luxR-type" evidence="2">
    <location>
        <begin position="781"/>
        <end position="846"/>
    </location>
</feature>
<dbReference type="InterPro" id="IPR000792">
    <property type="entry name" value="Tscrpt_reg_LuxR_C"/>
</dbReference>
<proteinExistence type="predicted"/>
<dbReference type="SUPFAM" id="SSF46894">
    <property type="entry name" value="C-terminal effector domain of the bipartite response regulators"/>
    <property type="match status" value="1"/>
</dbReference>
<dbReference type="InterPro" id="IPR016032">
    <property type="entry name" value="Sig_transdc_resp-reg_C-effctor"/>
</dbReference>
<gene>
    <name evidence="3" type="ORF">JO380_001527</name>
</gene>
<evidence type="ECO:0000313" key="4">
    <source>
        <dbReference type="Proteomes" id="UP001240250"/>
    </source>
</evidence>
<name>A0ABU0GIE6_9CELL</name>
<dbReference type="Proteomes" id="UP001240250">
    <property type="component" value="Unassembled WGS sequence"/>
</dbReference>
<evidence type="ECO:0000313" key="3">
    <source>
        <dbReference type="EMBL" id="MDQ0425146.1"/>
    </source>
</evidence>
<sequence length="865" mass="90928">MTGPHGVTVHGAPRLPSWLVPRPHLVARVQDGGPVVVLRAPAGGGKTVLAAEWARATADRGVWVPVHDVRGRAFWGRVVQAVVDAGLPADHPFAGGTTSLREAHDAHGHLVRGFTRLGPLVLVLDGADTLDGPTATEVVRLVEAVPALRVVAATRSAGPLEAPAARVRVDVDVLTGDDLALTVDEVGRVLDGDDADPGRAVRVHAATGGSPLAVRLVALAEGDPEQDVRRTLEHVVTGTVDQLDATTADLVRVTATADVLTPDLVAELVTGAPAQARERLDHLAALGLGTWTDPDRGGFAYTPVVRDALRARLRRTDPARFRRLRARVAAWCDDHDLPVEALHAAVDADDLDLVTAVARRHWRSFLLENVGTVRPALRPVHLLRLRRRPLLLFLLALGHNADPAGRLRAVALFGLAAASARVEGERTPPADRVLLRTIEVVALRLTGRGRAAARAAADVVRRADALTEAERARVADVLPHSYVHAGTAFLYDARGEQAVHAFEQSLAAATTPPAQLPGLALLAGTLALDGAMPRARQHVAQVRAGTWPAGLVEGYAGAPYRVAEAFLALEDLDPAQAQPHLDALARHLPTIEHWPLIAHAQAWTDLLRDGAETALARLDETVRVHAQRQPAHRPAAAGLDATRATLLVAAGRPLAALELLPRTPDDPASVVALGRAHLAAGRPEIALDTLARTGAVRRPALRTQADQALLEAVALVALDRAGDAAAALRRAHALLTVHGLRLPLALLPADARPALAALAREHGPAGAVELIDVPAPSVVPAVEELPALTPREAVVLRALARTGSSAQIAADLVVSQHTVKSQLRSLYRKLDASSRTEALAEAGRLGLLPGGGAGPDGPAPDASDR</sequence>
<comment type="caution">
    <text evidence="3">The sequence shown here is derived from an EMBL/GenBank/DDBJ whole genome shotgun (WGS) entry which is preliminary data.</text>
</comment>
<accession>A0ABU0GIE6</accession>
<dbReference type="EMBL" id="JAUSVM010000001">
    <property type="protein sequence ID" value="MDQ0425146.1"/>
    <property type="molecule type" value="Genomic_DNA"/>
</dbReference>
<dbReference type="SMART" id="SM00421">
    <property type="entry name" value="HTH_LUXR"/>
    <property type="match status" value="1"/>
</dbReference>
<dbReference type="InterPro" id="IPR036388">
    <property type="entry name" value="WH-like_DNA-bd_sf"/>
</dbReference>
<dbReference type="Pfam" id="PF00196">
    <property type="entry name" value="GerE"/>
    <property type="match status" value="1"/>
</dbReference>
<dbReference type="InterPro" id="IPR027417">
    <property type="entry name" value="P-loop_NTPase"/>
</dbReference>
<dbReference type="Gene3D" id="1.10.10.10">
    <property type="entry name" value="Winged helix-like DNA-binding domain superfamily/Winged helix DNA-binding domain"/>
    <property type="match status" value="1"/>
</dbReference>
<dbReference type="SUPFAM" id="SSF52540">
    <property type="entry name" value="P-loop containing nucleoside triphosphate hydrolases"/>
    <property type="match status" value="1"/>
</dbReference>
<feature type="region of interest" description="Disordered" evidence="1">
    <location>
        <begin position="844"/>
        <end position="865"/>
    </location>
</feature>